<evidence type="ECO:0000313" key="2">
    <source>
        <dbReference type="EMBL" id="GHA44913.1"/>
    </source>
</evidence>
<evidence type="ECO:0000313" key="3">
    <source>
        <dbReference type="Proteomes" id="UP000634455"/>
    </source>
</evidence>
<proteinExistence type="predicted"/>
<reference evidence="3" key="1">
    <citation type="journal article" date="2019" name="Int. J. Syst. Evol. Microbiol.">
        <title>The Global Catalogue of Microorganisms (GCM) 10K type strain sequencing project: providing services to taxonomists for standard genome sequencing and annotation.</title>
        <authorList>
            <consortium name="The Broad Institute Genomics Platform"/>
            <consortium name="The Broad Institute Genome Sequencing Center for Infectious Disease"/>
            <person name="Wu L."/>
            <person name="Ma J."/>
        </authorList>
    </citation>
    <scope>NUCLEOTIDE SEQUENCE [LARGE SCALE GENOMIC DNA]</scope>
    <source>
        <strain evidence="3">KCTC 32465</strain>
    </source>
</reference>
<dbReference type="Pfam" id="PF07791">
    <property type="entry name" value="Imm11"/>
    <property type="match status" value="1"/>
</dbReference>
<keyword evidence="3" id="KW-1185">Reference proteome</keyword>
<evidence type="ECO:0000259" key="1">
    <source>
        <dbReference type="Pfam" id="PF07791"/>
    </source>
</evidence>
<name>A0ABQ3CUT9_9RHOB</name>
<gene>
    <name evidence="2" type="ORF">GCM10008927_07290</name>
</gene>
<sequence>MLSDIFDFGGLLAVSEPVKDFIQKFEPETVQFWPIDILTKRGTPASEIAYFAMLVVQSRDTFRPDLSIDGSCKTTQSYSEN</sequence>
<dbReference type="Proteomes" id="UP000634455">
    <property type="component" value="Unassembled WGS sequence"/>
</dbReference>
<protein>
    <recommendedName>
        <fullName evidence="1">Immunity MXAN-0049 protein domain-containing protein</fullName>
    </recommendedName>
</protein>
<comment type="caution">
    <text evidence="2">The sequence shown here is derived from an EMBL/GenBank/DDBJ whole genome shotgun (WGS) entry which is preliminary data.</text>
</comment>
<feature type="domain" description="Immunity MXAN-0049 protein" evidence="1">
    <location>
        <begin position="2"/>
        <end position="54"/>
    </location>
</feature>
<dbReference type="InterPro" id="IPR012433">
    <property type="entry name" value="Imm11"/>
</dbReference>
<accession>A0ABQ3CUT9</accession>
<dbReference type="EMBL" id="BMZF01000001">
    <property type="protein sequence ID" value="GHA44913.1"/>
    <property type="molecule type" value="Genomic_DNA"/>
</dbReference>
<dbReference type="RefSeq" id="WP_229802012.1">
    <property type="nucleotide sequence ID" value="NZ_BMZF01000001.1"/>
</dbReference>
<organism evidence="2 3">
    <name type="scientific">Paramylibacter ulvae</name>
    <dbReference type="NCBI Taxonomy" id="1651968"/>
    <lineage>
        <taxon>Bacteria</taxon>
        <taxon>Pseudomonadati</taxon>
        <taxon>Pseudomonadota</taxon>
        <taxon>Alphaproteobacteria</taxon>
        <taxon>Rhodobacterales</taxon>
        <taxon>Paracoccaceae</taxon>
        <taxon>Paramylibacter</taxon>
    </lineage>
</organism>